<dbReference type="InterPro" id="IPR028978">
    <property type="entry name" value="Chorismate_lyase_/UTRA_dom_sf"/>
</dbReference>
<evidence type="ECO:0000313" key="5">
    <source>
        <dbReference type="EMBL" id="BBE31226.1"/>
    </source>
</evidence>
<dbReference type="InterPro" id="IPR036390">
    <property type="entry name" value="WH_DNA-bd_sf"/>
</dbReference>
<dbReference type="PROSITE" id="PS50949">
    <property type="entry name" value="HTH_GNTR"/>
    <property type="match status" value="1"/>
</dbReference>
<protein>
    <submittedName>
        <fullName evidence="5">GntR family transcriptional regulator</fullName>
    </submittedName>
</protein>
<dbReference type="InterPro" id="IPR000524">
    <property type="entry name" value="Tscrpt_reg_HTH_GntR"/>
</dbReference>
<reference evidence="5 6" key="1">
    <citation type="submission" date="2018-06" db="EMBL/GenBank/DDBJ databases">
        <title>Genome sequencing of Oceanotoga sp. sy52.</title>
        <authorList>
            <person name="Mori K."/>
        </authorList>
    </citation>
    <scope>NUCLEOTIDE SEQUENCE [LARGE SCALE GENOMIC DNA]</scope>
    <source>
        <strain evidence="6">sy52</strain>
    </source>
</reference>
<evidence type="ECO:0000256" key="1">
    <source>
        <dbReference type="ARBA" id="ARBA00023015"/>
    </source>
</evidence>
<dbReference type="GO" id="GO:0045892">
    <property type="term" value="P:negative regulation of DNA-templated transcription"/>
    <property type="evidence" value="ECO:0007669"/>
    <property type="project" value="TreeGrafter"/>
</dbReference>
<dbReference type="RefSeq" id="WP_190613635.1">
    <property type="nucleotide sequence ID" value="NZ_AP018712.1"/>
</dbReference>
<dbReference type="SMART" id="SM00866">
    <property type="entry name" value="UTRA"/>
    <property type="match status" value="1"/>
</dbReference>
<accession>A0A7G1G7A7</accession>
<dbReference type="CDD" id="cd07377">
    <property type="entry name" value="WHTH_GntR"/>
    <property type="match status" value="1"/>
</dbReference>
<proteinExistence type="predicted"/>
<dbReference type="InterPro" id="IPR036388">
    <property type="entry name" value="WH-like_DNA-bd_sf"/>
</dbReference>
<dbReference type="InterPro" id="IPR050679">
    <property type="entry name" value="Bact_HTH_transcr_reg"/>
</dbReference>
<keyword evidence="2" id="KW-0238">DNA-binding</keyword>
<dbReference type="InterPro" id="IPR011663">
    <property type="entry name" value="UTRA"/>
</dbReference>
<sequence>MQLPLYIEISENLKNFILDGNIKIGEKIPGDFELMKQYQVSRDTIRKAIKVLVDDGYLIRRPGKGTFLCRRRKVDSIEKIISFSSELIARGYVPSTKLIKFKEINATPEISEMLKCNQNEDIYLIERIRYASKLPIAFETTYLLKKIVGEIKKNELLDSMYEFLSREKNIEFIKMVQEIKPKMLDSKVAKMMKVDIMPVIHLSRIIYTKNNMPFFALSFLLRGDNYSMKNEVILK</sequence>
<dbReference type="Gene3D" id="1.10.10.10">
    <property type="entry name" value="Winged helix-like DNA-binding domain superfamily/Winged helix DNA-binding domain"/>
    <property type="match status" value="1"/>
</dbReference>
<keyword evidence="3" id="KW-0804">Transcription</keyword>
<feature type="domain" description="HTH gntR-type" evidence="4">
    <location>
        <begin position="3"/>
        <end position="71"/>
    </location>
</feature>
<evidence type="ECO:0000313" key="6">
    <source>
        <dbReference type="Proteomes" id="UP000516361"/>
    </source>
</evidence>
<dbReference type="GO" id="GO:0003677">
    <property type="term" value="F:DNA binding"/>
    <property type="evidence" value="ECO:0007669"/>
    <property type="project" value="UniProtKB-KW"/>
</dbReference>
<dbReference type="SMART" id="SM00345">
    <property type="entry name" value="HTH_GNTR"/>
    <property type="match status" value="1"/>
</dbReference>
<evidence type="ECO:0000256" key="3">
    <source>
        <dbReference type="ARBA" id="ARBA00023163"/>
    </source>
</evidence>
<dbReference type="PANTHER" id="PTHR44846:SF1">
    <property type="entry name" value="MANNOSYL-D-GLYCERATE TRANSPORT_METABOLISM SYSTEM REPRESSOR MNGR-RELATED"/>
    <property type="match status" value="1"/>
</dbReference>
<organism evidence="5 6">
    <name type="scientific">Tepiditoga spiralis</name>
    <dbReference type="NCBI Taxonomy" id="2108365"/>
    <lineage>
        <taxon>Bacteria</taxon>
        <taxon>Thermotogati</taxon>
        <taxon>Thermotogota</taxon>
        <taxon>Thermotogae</taxon>
        <taxon>Petrotogales</taxon>
        <taxon>Petrotogaceae</taxon>
        <taxon>Tepiditoga</taxon>
    </lineage>
</organism>
<dbReference type="SUPFAM" id="SSF46785">
    <property type="entry name" value="Winged helix' DNA-binding domain"/>
    <property type="match status" value="1"/>
</dbReference>
<dbReference type="Proteomes" id="UP000516361">
    <property type="component" value="Chromosome"/>
</dbReference>
<evidence type="ECO:0000259" key="4">
    <source>
        <dbReference type="PROSITE" id="PS50949"/>
    </source>
</evidence>
<keyword evidence="6" id="KW-1185">Reference proteome</keyword>
<dbReference type="GO" id="GO:0003700">
    <property type="term" value="F:DNA-binding transcription factor activity"/>
    <property type="evidence" value="ECO:0007669"/>
    <property type="project" value="InterPro"/>
</dbReference>
<dbReference type="PANTHER" id="PTHR44846">
    <property type="entry name" value="MANNOSYL-D-GLYCERATE TRANSPORT/METABOLISM SYSTEM REPRESSOR MNGR-RELATED"/>
    <property type="match status" value="1"/>
</dbReference>
<dbReference type="SUPFAM" id="SSF64288">
    <property type="entry name" value="Chorismate lyase-like"/>
    <property type="match status" value="1"/>
</dbReference>
<dbReference type="EMBL" id="AP018712">
    <property type="protein sequence ID" value="BBE31226.1"/>
    <property type="molecule type" value="Genomic_DNA"/>
</dbReference>
<dbReference type="FunCoup" id="A0A7G1G7A7">
    <property type="interactions" value="71"/>
</dbReference>
<evidence type="ECO:0000256" key="2">
    <source>
        <dbReference type="ARBA" id="ARBA00023125"/>
    </source>
</evidence>
<dbReference type="Gene3D" id="3.40.1410.10">
    <property type="entry name" value="Chorismate lyase-like"/>
    <property type="match status" value="1"/>
</dbReference>
<keyword evidence="1" id="KW-0805">Transcription regulation</keyword>
<dbReference type="KEGG" id="ocy:OSSY52_13670"/>
<dbReference type="InParanoid" id="A0A7G1G7A7"/>
<dbReference type="AlphaFoldDB" id="A0A7G1G7A7"/>
<gene>
    <name evidence="5" type="ORF">OSSY52_13670</name>
</gene>
<name>A0A7G1G7A7_9BACT</name>
<dbReference type="Pfam" id="PF00392">
    <property type="entry name" value="GntR"/>
    <property type="match status" value="1"/>
</dbReference>
<dbReference type="Pfam" id="PF07702">
    <property type="entry name" value="UTRA"/>
    <property type="match status" value="1"/>
</dbReference>
<dbReference type="PRINTS" id="PR00035">
    <property type="entry name" value="HTHGNTR"/>
</dbReference>